<name>A0A511J1S1_9ENTE</name>
<proteinExistence type="predicted"/>
<sequence length="49" mass="5682">MCHLKLVRTSVYIITLVPKIKDLFSGREETECYEKGAWEDLTPVGREIL</sequence>
<evidence type="ECO:0000313" key="1">
    <source>
        <dbReference type="EMBL" id="GEL91932.1"/>
    </source>
</evidence>
<gene>
    <name evidence="1" type="ORF">EVI01_12690</name>
</gene>
<dbReference type="EMBL" id="BJWF01000012">
    <property type="protein sequence ID" value="GEL91932.1"/>
    <property type="molecule type" value="Genomic_DNA"/>
</dbReference>
<reference evidence="1 2" key="1">
    <citation type="submission" date="2019-07" db="EMBL/GenBank/DDBJ databases">
        <title>Whole genome shotgun sequence of Enterococcus villorum NBRC 100699.</title>
        <authorList>
            <person name="Hosoyama A."/>
            <person name="Uohara A."/>
            <person name="Ohji S."/>
            <person name="Ichikawa N."/>
        </authorList>
    </citation>
    <scope>NUCLEOTIDE SEQUENCE [LARGE SCALE GENOMIC DNA]</scope>
    <source>
        <strain evidence="1 2">NBRC 100699</strain>
    </source>
</reference>
<comment type="caution">
    <text evidence="1">The sequence shown here is derived from an EMBL/GenBank/DDBJ whole genome shotgun (WGS) entry which is preliminary data.</text>
</comment>
<dbReference type="AlphaFoldDB" id="A0A511J1S1"/>
<evidence type="ECO:0000313" key="2">
    <source>
        <dbReference type="Proteomes" id="UP000321830"/>
    </source>
</evidence>
<organism evidence="1 2">
    <name type="scientific">Enterococcus villorum</name>
    <dbReference type="NCBI Taxonomy" id="112904"/>
    <lineage>
        <taxon>Bacteria</taxon>
        <taxon>Bacillati</taxon>
        <taxon>Bacillota</taxon>
        <taxon>Bacilli</taxon>
        <taxon>Lactobacillales</taxon>
        <taxon>Enterococcaceae</taxon>
        <taxon>Enterococcus</taxon>
    </lineage>
</organism>
<accession>A0A511J1S1</accession>
<dbReference type="Proteomes" id="UP000321830">
    <property type="component" value="Unassembled WGS sequence"/>
</dbReference>
<protein>
    <submittedName>
        <fullName evidence="1">Uncharacterized protein</fullName>
    </submittedName>
</protein>